<dbReference type="NCBIfam" id="TIGR00080">
    <property type="entry name" value="pimt"/>
    <property type="match status" value="1"/>
</dbReference>
<evidence type="ECO:0000256" key="6">
    <source>
        <dbReference type="ARBA" id="ARBA00022679"/>
    </source>
</evidence>
<dbReference type="InterPro" id="IPR000682">
    <property type="entry name" value="PCMT"/>
</dbReference>
<gene>
    <name evidence="8" type="ORF">METZ01_LOCUS58240</name>
</gene>
<dbReference type="AlphaFoldDB" id="A0A381SN19"/>
<dbReference type="SUPFAM" id="SSF53335">
    <property type="entry name" value="S-adenosyl-L-methionine-dependent methyltransferases"/>
    <property type="match status" value="1"/>
</dbReference>
<evidence type="ECO:0000256" key="5">
    <source>
        <dbReference type="ARBA" id="ARBA00022603"/>
    </source>
</evidence>
<evidence type="ECO:0000256" key="7">
    <source>
        <dbReference type="ARBA" id="ARBA00022691"/>
    </source>
</evidence>
<dbReference type="CDD" id="cd02440">
    <property type="entry name" value="AdoMet_MTases"/>
    <property type="match status" value="1"/>
</dbReference>
<evidence type="ECO:0000256" key="1">
    <source>
        <dbReference type="ARBA" id="ARBA00004496"/>
    </source>
</evidence>
<dbReference type="FunFam" id="3.40.50.150:FF:000010">
    <property type="entry name" value="Protein-L-isoaspartate O-methyltransferase"/>
    <property type="match status" value="1"/>
</dbReference>
<dbReference type="GO" id="GO:0032259">
    <property type="term" value="P:methylation"/>
    <property type="evidence" value="ECO:0007669"/>
    <property type="project" value="UniProtKB-KW"/>
</dbReference>
<dbReference type="NCBIfam" id="NF001453">
    <property type="entry name" value="PRK00312.1"/>
    <property type="match status" value="1"/>
</dbReference>
<evidence type="ECO:0000256" key="2">
    <source>
        <dbReference type="ARBA" id="ARBA00005369"/>
    </source>
</evidence>
<evidence type="ECO:0000313" key="8">
    <source>
        <dbReference type="EMBL" id="SVA05386.1"/>
    </source>
</evidence>
<dbReference type="Pfam" id="PF01135">
    <property type="entry name" value="PCMT"/>
    <property type="match status" value="1"/>
</dbReference>
<name>A0A381SN19_9ZZZZ</name>
<keyword evidence="4" id="KW-0963">Cytoplasm</keyword>
<reference evidence="8" key="1">
    <citation type="submission" date="2018-05" db="EMBL/GenBank/DDBJ databases">
        <authorList>
            <person name="Lanie J.A."/>
            <person name="Ng W.-L."/>
            <person name="Kazmierczak K.M."/>
            <person name="Andrzejewski T.M."/>
            <person name="Davidsen T.M."/>
            <person name="Wayne K.J."/>
            <person name="Tettelin H."/>
            <person name="Glass J.I."/>
            <person name="Rusch D."/>
            <person name="Podicherti R."/>
            <person name="Tsui H.-C.T."/>
            <person name="Winkler M.E."/>
        </authorList>
    </citation>
    <scope>NUCLEOTIDE SEQUENCE</scope>
</reference>
<keyword evidence="5" id="KW-0489">Methyltransferase</keyword>
<evidence type="ECO:0000256" key="4">
    <source>
        <dbReference type="ARBA" id="ARBA00022490"/>
    </source>
</evidence>
<dbReference type="Gene3D" id="3.40.50.150">
    <property type="entry name" value="Vaccinia Virus protein VP39"/>
    <property type="match status" value="1"/>
</dbReference>
<dbReference type="PANTHER" id="PTHR11579:SF0">
    <property type="entry name" value="PROTEIN-L-ISOASPARTATE(D-ASPARTATE) O-METHYLTRANSFERASE"/>
    <property type="match status" value="1"/>
</dbReference>
<dbReference type="GO" id="GO:0004719">
    <property type="term" value="F:protein-L-isoaspartate (D-aspartate) O-methyltransferase activity"/>
    <property type="evidence" value="ECO:0007669"/>
    <property type="project" value="UniProtKB-EC"/>
</dbReference>
<evidence type="ECO:0000256" key="3">
    <source>
        <dbReference type="ARBA" id="ARBA00011890"/>
    </source>
</evidence>
<protein>
    <recommendedName>
        <fullName evidence="3">protein-L-isoaspartate(D-aspartate) O-methyltransferase</fullName>
        <ecNumber evidence="3">2.1.1.77</ecNumber>
    </recommendedName>
</protein>
<accession>A0A381SN19</accession>
<dbReference type="PANTHER" id="PTHR11579">
    <property type="entry name" value="PROTEIN-L-ISOASPARTATE O-METHYLTRANSFERASE"/>
    <property type="match status" value="1"/>
</dbReference>
<dbReference type="InterPro" id="IPR029063">
    <property type="entry name" value="SAM-dependent_MTases_sf"/>
</dbReference>
<keyword evidence="7" id="KW-0949">S-adenosyl-L-methionine</keyword>
<dbReference type="EC" id="2.1.1.77" evidence="3"/>
<dbReference type="EMBL" id="UINC01003334">
    <property type="protein sequence ID" value="SVA05386.1"/>
    <property type="molecule type" value="Genomic_DNA"/>
</dbReference>
<dbReference type="GO" id="GO:0005737">
    <property type="term" value="C:cytoplasm"/>
    <property type="evidence" value="ECO:0007669"/>
    <property type="project" value="UniProtKB-SubCell"/>
</dbReference>
<sequence length="229" mass="24768">VSKITRGEAFANEELTNRRLAMVSEQIAGRGIRDSRLLQAMREVPRHEFLPKSARDNAYEDRPLSIGEGQTISQPYIVAAMIEPLDCGSKDHVLDVGTGSGYQAAVLAQLVRSVVSIEYRPSLAARARKTLAWLGISNVTVLDGDGSDGSPVFSPYDAIVVAAGAPEVPSGLISQLSKRGKMVVPVGTIDLQHLTFFRRSGQDLSEEVREGCVFVPLVGRQGWRHSGAK</sequence>
<proteinExistence type="inferred from homology"/>
<comment type="subcellular location">
    <subcellularLocation>
        <location evidence="1">Cytoplasm</location>
    </subcellularLocation>
</comment>
<feature type="non-terminal residue" evidence="8">
    <location>
        <position position="1"/>
    </location>
</feature>
<comment type="similarity">
    <text evidence="2">Belongs to the methyltransferase superfamily. L-isoaspartyl/D-aspartyl protein methyltransferase family.</text>
</comment>
<keyword evidence="6" id="KW-0808">Transferase</keyword>
<organism evidence="8">
    <name type="scientific">marine metagenome</name>
    <dbReference type="NCBI Taxonomy" id="408172"/>
    <lineage>
        <taxon>unclassified sequences</taxon>
        <taxon>metagenomes</taxon>
        <taxon>ecological metagenomes</taxon>
    </lineage>
</organism>
<dbReference type="HAMAP" id="MF_00090">
    <property type="entry name" value="PIMT"/>
    <property type="match status" value="1"/>
</dbReference>